<dbReference type="AlphaFoldDB" id="A0AA86NVJ9"/>
<accession>A0AA86NVJ9</accession>
<dbReference type="GO" id="GO:0005634">
    <property type="term" value="C:nucleus"/>
    <property type="evidence" value="ECO:0007669"/>
    <property type="project" value="TreeGrafter"/>
</dbReference>
<dbReference type="GO" id="GO:0006511">
    <property type="term" value="P:ubiquitin-dependent protein catabolic process"/>
    <property type="evidence" value="ECO:0007669"/>
    <property type="project" value="TreeGrafter"/>
</dbReference>
<dbReference type="InterPro" id="IPR017921">
    <property type="entry name" value="Znf_CTCHY"/>
</dbReference>
<dbReference type="InterPro" id="IPR037274">
    <property type="entry name" value="Znf_CHY_sf"/>
</dbReference>
<evidence type="ECO:0000256" key="2">
    <source>
        <dbReference type="ARBA" id="ARBA00022771"/>
    </source>
</evidence>
<dbReference type="InterPro" id="IPR013083">
    <property type="entry name" value="Znf_RING/FYVE/PHD"/>
</dbReference>
<dbReference type="SUPFAM" id="SSF161245">
    <property type="entry name" value="Zinc hairpin stack"/>
    <property type="match status" value="1"/>
</dbReference>
<dbReference type="SUPFAM" id="SSF161219">
    <property type="entry name" value="CHY zinc finger-like"/>
    <property type="match status" value="1"/>
</dbReference>
<evidence type="ECO:0000256" key="3">
    <source>
        <dbReference type="ARBA" id="ARBA00022833"/>
    </source>
</evidence>
<dbReference type="InterPro" id="IPR037275">
    <property type="entry name" value="Znf_CTCHY_sf"/>
</dbReference>
<dbReference type="PROSITE" id="PS50089">
    <property type="entry name" value="ZF_RING_2"/>
    <property type="match status" value="1"/>
</dbReference>
<keyword evidence="2 4" id="KW-0863">Zinc-finger</keyword>
<dbReference type="GO" id="GO:0061630">
    <property type="term" value="F:ubiquitin protein ligase activity"/>
    <property type="evidence" value="ECO:0007669"/>
    <property type="project" value="TreeGrafter"/>
</dbReference>
<organism evidence="8">
    <name type="scientific">Hexamita inflata</name>
    <dbReference type="NCBI Taxonomy" id="28002"/>
    <lineage>
        <taxon>Eukaryota</taxon>
        <taxon>Metamonada</taxon>
        <taxon>Diplomonadida</taxon>
        <taxon>Hexamitidae</taxon>
        <taxon>Hexamitinae</taxon>
        <taxon>Hexamita</taxon>
    </lineage>
</organism>
<dbReference type="PANTHER" id="PTHR21319">
    <property type="entry name" value="RING FINGER AND CHY ZINC FINGER DOMAIN-CONTAINING PROTEIN 1"/>
    <property type="match status" value="1"/>
</dbReference>
<dbReference type="PROSITE" id="PS51270">
    <property type="entry name" value="ZF_CTCHY"/>
    <property type="match status" value="1"/>
</dbReference>
<evidence type="ECO:0000313" key="9">
    <source>
        <dbReference type="EMBL" id="CAL6104158.1"/>
    </source>
</evidence>
<dbReference type="InterPro" id="IPR001841">
    <property type="entry name" value="Znf_RING"/>
</dbReference>
<dbReference type="PANTHER" id="PTHR21319:SF53">
    <property type="entry name" value="RING FINGER AND CHY ZINC FINGER DOMAIN-CONTAINING PROTEIN 1"/>
    <property type="match status" value="1"/>
</dbReference>
<feature type="domain" description="RING-type" evidence="5">
    <location>
        <begin position="255"/>
        <end position="298"/>
    </location>
</feature>
<dbReference type="InterPro" id="IPR008913">
    <property type="entry name" value="Znf_CHY"/>
</dbReference>
<dbReference type="EMBL" id="CATOUU010000353">
    <property type="protein sequence ID" value="CAI9925952.1"/>
    <property type="molecule type" value="Genomic_DNA"/>
</dbReference>
<dbReference type="Gene3D" id="3.30.40.10">
    <property type="entry name" value="Zinc/RING finger domain, C3HC4 (zinc finger)"/>
    <property type="match status" value="1"/>
</dbReference>
<evidence type="ECO:0000259" key="5">
    <source>
        <dbReference type="PROSITE" id="PS50089"/>
    </source>
</evidence>
<name>A0AA86NVJ9_9EUKA</name>
<dbReference type="Proteomes" id="UP001642409">
    <property type="component" value="Unassembled WGS sequence"/>
</dbReference>
<proteinExistence type="predicted"/>
<dbReference type="PROSITE" id="PS51266">
    <property type="entry name" value="ZF_CHY"/>
    <property type="match status" value="1"/>
</dbReference>
<keyword evidence="10" id="KW-1185">Reference proteome</keyword>
<feature type="domain" description="CTCHY-type" evidence="7">
    <location>
        <begin position="191"/>
        <end position="257"/>
    </location>
</feature>
<evidence type="ECO:0000256" key="4">
    <source>
        <dbReference type="PROSITE-ProRule" id="PRU00601"/>
    </source>
</evidence>
<evidence type="ECO:0000256" key="1">
    <source>
        <dbReference type="ARBA" id="ARBA00022723"/>
    </source>
</evidence>
<evidence type="ECO:0000259" key="7">
    <source>
        <dbReference type="PROSITE" id="PS51270"/>
    </source>
</evidence>
<gene>
    <name evidence="8" type="ORF">HINF_LOCUS13597</name>
    <name evidence="9" type="ORF">HINF_LOCUS72645</name>
</gene>
<dbReference type="EMBL" id="CAXDID020000579">
    <property type="protein sequence ID" value="CAL6104158.1"/>
    <property type="molecule type" value="Genomic_DNA"/>
</dbReference>
<comment type="caution">
    <text evidence="8">The sequence shown here is derived from an EMBL/GenBank/DDBJ whole genome shotgun (WGS) entry which is preliminary data.</text>
</comment>
<reference evidence="8" key="1">
    <citation type="submission" date="2023-06" db="EMBL/GenBank/DDBJ databases">
        <authorList>
            <person name="Kurt Z."/>
        </authorList>
    </citation>
    <scope>NUCLEOTIDE SEQUENCE</scope>
</reference>
<dbReference type="GO" id="GO:0016567">
    <property type="term" value="P:protein ubiquitination"/>
    <property type="evidence" value="ECO:0007669"/>
    <property type="project" value="TreeGrafter"/>
</dbReference>
<reference evidence="9 10" key="2">
    <citation type="submission" date="2024-07" db="EMBL/GenBank/DDBJ databases">
        <authorList>
            <person name="Akdeniz Z."/>
        </authorList>
    </citation>
    <scope>NUCLEOTIDE SEQUENCE [LARGE SCALE GENOMIC DNA]</scope>
</reference>
<dbReference type="SUPFAM" id="SSF57850">
    <property type="entry name" value="RING/U-box"/>
    <property type="match status" value="1"/>
</dbReference>
<dbReference type="Pfam" id="PF05495">
    <property type="entry name" value="zf-CHY"/>
    <property type="match status" value="1"/>
</dbReference>
<keyword evidence="3" id="KW-0862">Zinc</keyword>
<evidence type="ECO:0000313" key="8">
    <source>
        <dbReference type="EMBL" id="CAI9925952.1"/>
    </source>
</evidence>
<evidence type="ECO:0000259" key="6">
    <source>
        <dbReference type="PROSITE" id="PS51266"/>
    </source>
</evidence>
<dbReference type="GO" id="GO:0008270">
    <property type="term" value="F:zinc ion binding"/>
    <property type="evidence" value="ECO:0007669"/>
    <property type="project" value="UniProtKB-KW"/>
</dbReference>
<evidence type="ECO:0000313" key="10">
    <source>
        <dbReference type="Proteomes" id="UP001642409"/>
    </source>
</evidence>
<keyword evidence="1" id="KW-0479">Metal-binding</keyword>
<dbReference type="Pfam" id="PF13639">
    <property type="entry name" value="zf-RING_2"/>
    <property type="match status" value="1"/>
</dbReference>
<sequence>MIANQHINVLDPSGQPDHIKNDIIISVVFKLNGPNDSRFDKTKWQILKQFASEVICKEFGIQQRKQCSNVYRKLPLKYWEQNNGMLVPFKKLVQMFEEDDNYSENWFENMPQNEQIYQGFEIGQSVGCEHYITGCELKCETCGEFYGCRRCHDDIVSDHQFPREKTQTIRCLFCQKEQPLSLKCEQCQRVLGCQTCPICKYVQYFTDDAKLVYHCNSCKACNIGTREFSVHCDTCGTCMSKKFHKTHLCQSVGDCCVCLGDLRDTKYVWFRLGCGHQIHESCYDALLDQSQFKCPVCRKFLPIGEDIGIIGRHLQQINKMTVIYPEQTHTAVKVECWDCGNVFPQLEHPFGIYYCNKCKLFNCSIKDRFIDLQDYMAYLVIENPIERQNLPTPEYFKNHFINNIHDIQENEVILEVEQVLGFSIDYQNVDQLAILINQFPFHSFQEFKMCYKKLIQFQANQQNEDE</sequence>
<feature type="domain" description="CHY-type" evidence="6">
    <location>
        <begin position="121"/>
        <end position="189"/>
    </location>
</feature>
<dbReference type="SMART" id="SM00184">
    <property type="entry name" value="RING"/>
    <property type="match status" value="1"/>
</dbReference>
<protein>
    <submittedName>
        <fullName evidence="8">RING finger and CHY zinc finger domain-containing protein</fullName>
    </submittedName>
    <submittedName>
        <fullName evidence="9">RING_finger and CHY zinc finger domain-containing protein</fullName>
    </submittedName>
</protein>